<reference evidence="1" key="1">
    <citation type="journal article" date="2020" name="Fungal Divers.">
        <title>Resolving the Mortierellaceae phylogeny through synthesis of multi-gene phylogenetics and phylogenomics.</title>
        <authorList>
            <person name="Vandepol N."/>
            <person name="Liber J."/>
            <person name="Desiro A."/>
            <person name="Na H."/>
            <person name="Kennedy M."/>
            <person name="Barry K."/>
            <person name="Grigoriev I.V."/>
            <person name="Miller A.N."/>
            <person name="O'Donnell K."/>
            <person name="Stajich J.E."/>
            <person name="Bonito G."/>
        </authorList>
    </citation>
    <scope>NUCLEOTIDE SEQUENCE</scope>
    <source>
        <strain evidence="1">NVP1</strain>
    </source>
</reference>
<comment type="caution">
    <text evidence="1">The sequence shown here is derived from an EMBL/GenBank/DDBJ whole genome shotgun (WGS) entry which is preliminary data.</text>
</comment>
<keyword evidence="2" id="KW-1185">Reference proteome</keyword>
<evidence type="ECO:0000313" key="2">
    <source>
        <dbReference type="Proteomes" id="UP000696485"/>
    </source>
</evidence>
<accession>A0A9P5SDQ2</accession>
<gene>
    <name evidence="1" type="ORF">BG006_000640</name>
</gene>
<name>A0A9P5SDQ2_9FUNG</name>
<protein>
    <submittedName>
        <fullName evidence="1">Uncharacterized protein</fullName>
    </submittedName>
</protein>
<feature type="non-terminal residue" evidence="1">
    <location>
        <position position="127"/>
    </location>
</feature>
<proteinExistence type="predicted"/>
<dbReference type="AlphaFoldDB" id="A0A9P5SDQ2"/>
<dbReference type="EMBL" id="JAAAUY010001103">
    <property type="protein sequence ID" value="KAF9324353.1"/>
    <property type="molecule type" value="Genomic_DNA"/>
</dbReference>
<dbReference type="Proteomes" id="UP000696485">
    <property type="component" value="Unassembled WGS sequence"/>
</dbReference>
<evidence type="ECO:0000313" key="1">
    <source>
        <dbReference type="EMBL" id="KAF9324353.1"/>
    </source>
</evidence>
<organism evidence="1 2">
    <name type="scientific">Podila minutissima</name>
    <dbReference type="NCBI Taxonomy" id="64525"/>
    <lineage>
        <taxon>Eukaryota</taxon>
        <taxon>Fungi</taxon>
        <taxon>Fungi incertae sedis</taxon>
        <taxon>Mucoromycota</taxon>
        <taxon>Mortierellomycotina</taxon>
        <taxon>Mortierellomycetes</taxon>
        <taxon>Mortierellales</taxon>
        <taxon>Mortierellaceae</taxon>
        <taxon>Podila</taxon>
    </lineage>
</organism>
<sequence length="127" mass="14831">IFSHCILEKLVVKCDRIDLNMSKLVVRVLDSVHWCLLKNLWLSGDNINQRIQLLANIDTPHLNTLQIRGTRSVQQELSHDQRDWVRLVDKIDPSMLENFGLGEGSFQQFMATPDAKNLEHSKRIKWR</sequence>